<evidence type="ECO:0000256" key="4">
    <source>
        <dbReference type="ARBA" id="ARBA00022679"/>
    </source>
</evidence>
<dbReference type="GO" id="GO:0032259">
    <property type="term" value="P:methylation"/>
    <property type="evidence" value="ECO:0007669"/>
    <property type="project" value="UniProtKB-KW"/>
</dbReference>
<dbReference type="InParanoid" id="A0A330LB59"/>
<gene>
    <name evidence="7" type="ORF">NITLEN_70124</name>
</gene>
<dbReference type="OrthoDB" id="9809084at2"/>
<evidence type="ECO:0000256" key="5">
    <source>
        <dbReference type="ARBA" id="ARBA00022691"/>
    </source>
</evidence>
<evidence type="ECO:0000313" key="8">
    <source>
        <dbReference type="Proteomes" id="UP000248168"/>
    </source>
</evidence>
<dbReference type="GO" id="GO:0006364">
    <property type="term" value="P:rRNA processing"/>
    <property type="evidence" value="ECO:0007669"/>
    <property type="project" value="UniProtKB-KW"/>
</dbReference>
<name>A0A330LB59_9BACT</name>
<dbReference type="InterPro" id="IPR014776">
    <property type="entry name" value="4pyrrole_Mease_sub2"/>
</dbReference>
<evidence type="ECO:0000256" key="2">
    <source>
        <dbReference type="ARBA" id="ARBA00022552"/>
    </source>
</evidence>
<dbReference type="InterPro" id="IPR035996">
    <property type="entry name" value="4pyrrol_Methylase_sf"/>
</dbReference>
<dbReference type="PANTHER" id="PTHR46111:SF1">
    <property type="entry name" value="RIBOSOMAL RNA SMALL SUBUNIT METHYLTRANSFERASE I"/>
    <property type="match status" value="1"/>
</dbReference>
<keyword evidence="5" id="KW-0949">S-adenosyl-L-methionine</keyword>
<dbReference type="Gene3D" id="3.30.950.10">
    <property type="entry name" value="Methyltransferase, Cobalt-precorrin-4 Transmethylase, Domain 2"/>
    <property type="match status" value="1"/>
</dbReference>
<dbReference type="InterPro" id="IPR008189">
    <property type="entry name" value="rRNA_ssu_MeTfrase_I"/>
</dbReference>
<dbReference type="Proteomes" id="UP000248168">
    <property type="component" value="Unassembled WGS sequence"/>
</dbReference>
<dbReference type="PIRSF" id="PIRSF005917">
    <property type="entry name" value="MTase_YraL"/>
    <property type="match status" value="1"/>
</dbReference>
<dbReference type="InterPro" id="IPR000878">
    <property type="entry name" value="4pyrrol_Mease"/>
</dbReference>
<keyword evidence="3 7" id="KW-0489">Methyltransferase</keyword>
<dbReference type="FunCoup" id="A0A330LB59">
    <property type="interactions" value="331"/>
</dbReference>
<dbReference type="Pfam" id="PF00590">
    <property type="entry name" value="TP_methylase"/>
    <property type="match status" value="1"/>
</dbReference>
<keyword evidence="2" id="KW-0698">rRNA processing</keyword>
<feature type="domain" description="Tetrapyrrole methylase" evidence="6">
    <location>
        <begin position="26"/>
        <end position="223"/>
    </location>
</feature>
<dbReference type="InterPro" id="IPR014777">
    <property type="entry name" value="4pyrrole_Mease_sub1"/>
</dbReference>
<dbReference type="AlphaFoldDB" id="A0A330LB59"/>
<reference evidence="8" key="1">
    <citation type="submission" date="2018-04" db="EMBL/GenBank/DDBJ databases">
        <authorList>
            <person name="Lucker S."/>
            <person name="Sakoula D."/>
        </authorList>
    </citation>
    <scope>NUCLEOTIDE SEQUENCE [LARGE SCALE GENOMIC DNA]</scope>
</reference>
<accession>A0A330LB59</accession>
<keyword evidence="1" id="KW-0963">Cytoplasm</keyword>
<dbReference type="GO" id="GO:0008168">
    <property type="term" value="F:methyltransferase activity"/>
    <property type="evidence" value="ECO:0007669"/>
    <property type="project" value="UniProtKB-KW"/>
</dbReference>
<evidence type="ECO:0000256" key="1">
    <source>
        <dbReference type="ARBA" id="ARBA00022490"/>
    </source>
</evidence>
<dbReference type="EMBL" id="OUNR01000020">
    <property type="protein sequence ID" value="SPP66534.1"/>
    <property type="molecule type" value="Genomic_DNA"/>
</dbReference>
<evidence type="ECO:0000313" key="7">
    <source>
        <dbReference type="EMBL" id="SPP66534.1"/>
    </source>
</evidence>
<dbReference type="SUPFAM" id="SSF53790">
    <property type="entry name" value="Tetrapyrrole methylase"/>
    <property type="match status" value="1"/>
</dbReference>
<evidence type="ECO:0000259" key="6">
    <source>
        <dbReference type="Pfam" id="PF00590"/>
    </source>
</evidence>
<sequence length="259" mass="27822">MRREQSQQRRPMESPGLPVKKPMGSLFLVGVPIGHPDDITIRALGILSRVDVIATEDPIATQELLSHHNLSVVLTSYGPTRIKEKVAVLINRLQQGLSVALVSDCGSPVISDPGSLLVAAAHKHAIPVCSIPGPSAVTAAITASGFSAEAFHFYGDIPAPTGSGKSRLAMALMHAEPTILFCQTQSCQAILETIAKAAPRRRIALACDLTLQNETVLKGTARRVSHLLKRIQTPHMVTLVVEGRKRITPAKTGRRRAQH</sequence>
<dbReference type="EC" id="2.1.1.-" evidence="7"/>
<keyword evidence="8" id="KW-1185">Reference proteome</keyword>
<keyword evidence="4 7" id="KW-0808">Transferase</keyword>
<protein>
    <submittedName>
        <fullName evidence="7">Putative Methyltransferase</fullName>
        <ecNumber evidence="7">2.1.1.-</ecNumber>
    </submittedName>
</protein>
<organism evidence="7 8">
    <name type="scientific">Nitrospira lenta</name>
    <dbReference type="NCBI Taxonomy" id="1436998"/>
    <lineage>
        <taxon>Bacteria</taxon>
        <taxon>Pseudomonadati</taxon>
        <taxon>Nitrospirota</taxon>
        <taxon>Nitrospiria</taxon>
        <taxon>Nitrospirales</taxon>
        <taxon>Nitrospiraceae</taxon>
        <taxon>Nitrospira</taxon>
    </lineage>
</organism>
<dbReference type="Gene3D" id="3.40.1010.10">
    <property type="entry name" value="Cobalt-precorrin-4 Transmethylase, Domain 1"/>
    <property type="match status" value="1"/>
</dbReference>
<proteinExistence type="predicted"/>
<dbReference type="PANTHER" id="PTHR46111">
    <property type="entry name" value="RIBOSOMAL RNA SMALL SUBUNIT METHYLTRANSFERASE I"/>
    <property type="match status" value="1"/>
</dbReference>
<evidence type="ECO:0000256" key="3">
    <source>
        <dbReference type="ARBA" id="ARBA00022603"/>
    </source>
</evidence>